<protein>
    <submittedName>
        <fullName evidence="2">Uncharacterized protein</fullName>
    </submittedName>
</protein>
<dbReference type="EMBL" id="AP015042">
    <property type="protein sequence ID" value="BAT97053.1"/>
    <property type="molecule type" value="Genomic_DNA"/>
</dbReference>
<dbReference type="Proteomes" id="UP000291084">
    <property type="component" value="Chromosome 9"/>
</dbReference>
<feature type="transmembrane region" description="Helical" evidence="1">
    <location>
        <begin position="114"/>
        <end position="133"/>
    </location>
</feature>
<keyword evidence="1" id="KW-1133">Transmembrane helix</keyword>
<keyword evidence="1" id="KW-0472">Membrane</keyword>
<keyword evidence="1" id="KW-0812">Transmembrane</keyword>
<evidence type="ECO:0000256" key="1">
    <source>
        <dbReference type="SAM" id="Phobius"/>
    </source>
</evidence>
<evidence type="ECO:0000313" key="2">
    <source>
        <dbReference type="EMBL" id="BAT97053.1"/>
    </source>
</evidence>
<reference evidence="2 3" key="1">
    <citation type="journal article" date="2015" name="Sci. Rep.">
        <title>The power of single molecule real-time sequencing technology in the de novo assembly of a eukaryotic genome.</title>
        <authorList>
            <person name="Sakai H."/>
            <person name="Naito K."/>
            <person name="Ogiso-Tanaka E."/>
            <person name="Takahashi Y."/>
            <person name="Iseki K."/>
            <person name="Muto C."/>
            <person name="Satou K."/>
            <person name="Teruya K."/>
            <person name="Shiroma A."/>
            <person name="Shimoji M."/>
            <person name="Hirano T."/>
            <person name="Itoh T."/>
            <person name="Kaga A."/>
            <person name="Tomooka N."/>
        </authorList>
    </citation>
    <scope>NUCLEOTIDE SEQUENCE [LARGE SCALE GENOMIC DNA]</scope>
    <source>
        <strain evidence="3">cv. Shumari</strain>
    </source>
</reference>
<dbReference type="AlphaFoldDB" id="A0A0S3SW16"/>
<keyword evidence="3" id="KW-1185">Reference proteome</keyword>
<feature type="transmembrane region" description="Helical" evidence="1">
    <location>
        <begin position="62"/>
        <end position="86"/>
    </location>
</feature>
<gene>
    <name evidence="2" type="primary">Vigan.09G040000</name>
    <name evidence="2" type="ORF">VIGAN_09040000</name>
</gene>
<sequence>MVFPKVGWSARLERRRSLKLLVAHIKEKEDELEKKNRTWHSLCSIFHYWIPLILNGDACPNYMPMAIFSFWVSIFLGLVVSLRIFVGKFTEMNQKPFFSSFVLTIQNSRGCIPFVYPCLLSLFSFFELYVYHIF</sequence>
<accession>A0A0S3SW16</accession>
<proteinExistence type="predicted"/>
<name>A0A0S3SW16_PHAAN</name>
<evidence type="ECO:0000313" key="3">
    <source>
        <dbReference type="Proteomes" id="UP000291084"/>
    </source>
</evidence>
<organism evidence="2 3">
    <name type="scientific">Vigna angularis var. angularis</name>
    <dbReference type="NCBI Taxonomy" id="157739"/>
    <lineage>
        <taxon>Eukaryota</taxon>
        <taxon>Viridiplantae</taxon>
        <taxon>Streptophyta</taxon>
        <taxon>Embryophyta</taxon>
        <taxon>Tracheophyta</taxon>
        <taxon>Spermatophyta</taxon>
        <taxon>Magnoliopsida</taxon>
        <taxon>eudicotyledons</taxon>
        <taxon>Gunneridae</taxon>
        <taxon>Pentapetalae</taxon>
        <taxon>rosids</taxon>
        <taxon>fabids</taxon>
        <taxon>Fabales</taxon>
        <taxon>Fabaceae</taxon>
        <taxon>Papilionoideae</taxon>
        <taxon>50 kb inversion clade</taxon>
        <taxon>NPAAA clade</taxon>
        <taxon>indigoferoid/millettioid clade</taxon>
        <taxon>Phaseoleae</taxon>
        <taxon>Vigna</taxon>
    </lineage>
</organism>